<dbReference type="Proteomes" id="UP000825935">
    <property type="component" value="Chromosome 10"/>
</dbReference>
<keyword evidence="4" id="KW-1185">Reference proteome</keyword>
<dbReference type="AlphaFoldDB" id="A0A8T2TXJ0"/>
<keyword evidence="1" id="KW-0175">Coiled coil</keyword>
<name>A0A8T2TXJ0_CERRI</name>
<dbReference type="PANTHER" id="PTHR33740:SF3">
    <property type="entry name" value="GPI-ANCHORED ADHESIN-LIKE PROTEIN"/>
    <property type="match status" value="1"/>
</dbReference>
<dbReference type="OMA" id="GSECCKE"/>
<protein>
    <recommendedName>
        <fullName evidence="5">SLH domain-containing protein</fullName>
    </recommendedName>
</protein>
<reference evidence="3" key="1">
    <citation type="submission" date="2021-08" db="EMBL/GenBank/DDBJ databases">
        <title>WGS assembly of Ceratopteris richardii.</title>
        <authorList>
            <person name="Marchant D.B."/>
            <person name="Chen G."/>
            <person name="Jenkins J."/>
            <person name="Shu S."/>
            <person name="Leebens-Mack J."/>
            <person name="Grimwood J."/>
            <person name="Schmutz J."/>
            <person name="Soltis P."/>
            <person name="Soltis D."/>
            <person name="Chen Z.-H."/>
        </authorList>
    </citation>
    <scope>NUCLEOTIDE SEQUENCE</scope>
    <source>
        <strain evidence="3">Whitten #5841</strain>
        <tissue evidence="3">Leaf</tissue>
    </source>
</reference>
<feature type="region of interest" description="Disordered" evidence="2">
    <location>
        <begin position="60"/>
        <end position="79"/>
    </location>
</feature>
<comment type="caution">
    <text evidence="3">The sequence shown here is derived from an EMBL/GenBank/DDBJ whole genome shotgun (WGS) entry which is preliminary data.</text>
</comment>
<accession>A0A8T2TXJ0</accession>
<feature type="region of interest" description="Disordered" evidence="2">
    <location>
        <begin position="271"/>
        <end position="306"/>
    </location>
</feature>
<dbReference type="OrthoDB" id="2020668at2759"/>
<dbReference type="EMBL" id="CM035415">
    <property type="protein sequence ID" value="KAH7426980.1"/>
    <property type="molecule type" value="Genomic_DNA"/>
</dbReference>
<proteinExistence type="predicted"/>
<feature type="region of interest" description="Disordered" evidence="2">
    <location>
        <begin position="142"/>
        <end position="165"/>
    </location>
</feature>
<evidence type="ECO:0000313" key="4">
    <source>
        <dbReference type="Proteomes" id="UP000825935"/>
    </source>
</evidence>
<sequence length="915" mass="100220">MELSVRSTSVSWLCDHRPFWARQTRLSCSQPSILARKTEVANSIRCRALENDGELIQEKRAFETNEDKPTSGSGSGSGSWILGQANSDTFSGWTSEGSQPISISNATGWVKTAGVIVLAFGFALGARSIYSKRDVARAFTAPPPQTEVASGHHSKIKENSDVQGDVELNENVEVAETSVGASPEAEKDINDDADVQLEKGSQNPNPQSIEIEVRNLEGGFATSSASKDEMDERISEEKPVDPEVRHASAIHENEVSLGVIESIGEVASHFTTDGGNVRDESDSAANVGGENPIPNESSLQDTEVTEVAEELNVEHTANAENEGHSQKIASQEDENKRADLFAAAGTIEMFLPTAITAPCIPAGTPSNSCGEIIVPAQVDNVQEQILSALQILKVIDADVKPGDICTRREYARWLMTASAVLTKSPAHKVIPAMFIENSSVLAYDDVTPQDPDFPAIQGLAEAGLLSSRLIDEEHVVKEKNFDVFSPDSPLTRQDLVSWKIALERKSAALDRDVTSTTFMALQDKFGFIDLEKVHKDAWPALLMDISAGEQSIIALTFGRTRRLQPLKPVTKGQAAVALATGEAWELVSEELARLEAESVAEAAVVAELALEAKAQKEAATVFENLVQEEKEKQQASASMLESTRAELEQIRDLFEGEKSGLIKERAALDAEKDLLTITRHEVEQQALDLCSAKMEVAFQLEQASKLRSEAEEERASISKLRKELEIEKNALILARSWAEDEARTAEEFSRKLEQWGNRLKDQDFNVNVGHEPDFIRLQQNTGTEAAVVSENGPSDESYEKIEEQNQSSTMDALIGKSREFGRVLMDAFVRLLKFLQELLHEIKVFITVLLERAGGRFHEARIRCVEGTTRTMEGLKQTVPSSVAGLTSSLKEGTLKAIDEWKEGAEKLSQKFKAP</sequence>
<evidence type="ECO:0000256" key="1">
    <source>
        <dbReference type="SAM" id="Coils"/>
    </source>
</evidence>
<feature type="compositionally biased region" description="Basic and acidic residues" evidence="2">
    <location>
        <begin position="60"/>
        <end position="69"/>
    </location>
</feature>
<organism evidence="3 4">
    <name type="scientific">Ceratopteris richardii</name>
    <name type="common">Triangle waterfern</name>
    <dbReference type="NCBI Taxonomy" id="49495"/>
    <lineage>
        <taxon>Eukaryota</taxon>
        <taxon>Viridiplantae</taxon>
        <taxon>Streptophyta</taxon>
        <taxon>Embryophyta</taxon>
        <taxon>Tracheophyta</taxon>
        <taxon>Polypodiopsida</taxon>
        <taxon>Polypodiidae</taxon>
        <taxon>Polypodiales</taxon>
        <taxon>Pteridineae</taxon>
        <taxon>Pteridaceae</taxon>
        <taxon>Parkerioideae</taxon>
        <taxon>Ceratopteris</taxon>
    </lineage>
</organism>
<feature type="coiled-coil region" evidence="1">
    <location>
        <begin position="700"/>
        <end position="730"/>
    </location>
</feature>
<feature type="compositionally biased region" description="Basic and acidic residues" evidence="2">
    <location>
        <begin position="226"/>
        <end position="244"/>
    </location>
</feature>
<dbReference type="PANTHER" id="PTHR33740">
    <property type="entry name" value="GPI-ANCHORED ADHESIN-LIKE PROTEIN"/>
    <property type="match status" value="1"/>
</dbReference>
<evidence type="ECO:0000313" key="3">
    <source>
        <dbReference type="EMBL" id="KAH7426980.1"/>
    </source>
</evidence>
<feature type="region of interest" description="Disordered" evidence="2">
    <location>
        <begin position="216"/>
        <end position="244"/>
    </location>
</feature>
<evidence type="ECO:0008006" key="5">
    <source>
        <dbReference type="Google" id="ProtNLM"/>
    </source>
</evidence>
<gene>
    <name evidence="3" type="ORF">KP509_10G025100</name>
</gene>
<evidence type="ECO:0000256" key="2">
    <source>
        <dbReference type="SAM" id="MobiDB-lite"/>
    </source>
</evidence>
<feature type="region of interest" description="Disordered" evidence="2">
    <location>
        <begin position="315"/>
        <end position="334"/>
    </location>
</feature>